<evidence type="ECO:0000256" key="3">
    <source>
        <dbReference type="ARBA" id="ARBA00023002"/>
    </source>
</evidence>
<evidence type="ECO:0000259" key="4">
    <source>
        <dbReference type="PROSITE" id="PS51393"/>
    </source>
</evidence>
<dbReference type="InterPro" id="IPR000907">
    <property type="entry name" value="LipOase"/>
</dbReference>
<proteinExistence type="predicted"/>
<protein>
    <submittedName>
        <fullName evidence="6">Arachidonate 12-lipoxygenase, 12R-type-like</fullName>
    </submittedName>
</protein>
<reference evidence="6" key="1">
    <citation type="submission" date="2025-08" db="UniProtKB">
        <authorList>
            <consortium name="RefSeq"/>
        </authorList>
    </citation>
    <scope>IDENTIFICATION</scope>
    <source>
        <tissue evidence="6">Muscle</tissue>
    </source>
</reference>
<keyword evidence="1" id="KW-0479">Metal-binding</keyword>
<dbReference type="Gene3D" id="1.20.245.10">
    <property type="entry name" value="Lipoxygenase-1, Domain 5"/>
    <property type="match status" value="1"/>
</dbReference>
<dbReference type="Proteomes" id="UP000694941">
    <property type="component" value="Unplaced"/>
</dbReference>
<keyword evidence="5" id="KW-1185">Reference proteome</keyword>
<evidence type="ECO:0000313" key="5">
    <source>
        <dbReference type="Proteomes" id="UP000694941"/>
    </source>
</evidence>
<feature type="domain" description="Lipoxygenase" evidence="4">
    <location>
        <begin position="1"/>
        <end position="269"/>
    </location>
</feature>
<dbReference type="InterPro" id="IPR036226">
    <property type="entry name" value="LipOase_C_sf"/>
</dbReference>
<dbReference type="InterPro" id="IPR013819">
    <property type="entry name" value="LipOase_C"/>
</dbReference>
<keyword evidence="3" id="KW-0560">Oxidoreductase</keyword>
<evidence type="ECO:0000313" key="6">
    <source>
        <dbReference type="RefSeq" id="XP_022235796.1"/>
    </source>
</evidence>
<dbReference type="SUPFAM" id="SSF48484">
    <property type="entry name" value="Lipoxigenase"/>
    <property type="match status" value="1"/>
</dbReference>
<dbReference type="PROSITE" id="PS51393">
    <property type="entry name" value="LIPOXYGENASE_3"/>
    <property type="match status" value="1"/>
</dbReference>
<dbReference type="RefSeq" id="XP_022235796.1">
    <property type="nucleotide sequence ID" value="XM_022380088.1"/>
</dbReference>
<accession>A0ABM1RWP1</accession>
<sequence>MIMEKFMAMGGWVDRVMTIGMRGLCSLIARGFREWKIDRDLNIPREIESRGVMDPDVLPYYPYRDDSVDVYKAIHEYVSRIVKHHYEKDGQISEDTELQNWREELIKTREEGGCHIMGVPGDHQLGFTNVEEIIETLTAIIANCSVFHAAVNFQQYDECSFPPNYPQSMRGVILRDKRPRTEKDILEQLPNKETTFDVVLAMRMLSTKATKSLGDFEVRYLFDPSDVEAHKEFVEELKNISEKIKKRNETRKCAYTWLDPEIIPNSVAI</sequence>
<dbReference type="PANTHER" id="PTHR11771">
    <property type="entry name" value="LIPOXYGENASE"/>
    <property type="match status" value="1"/>
</dbReference>
<evidence type="ECO:0000256" key="1">
    <source>
        <dbReference type="ARBA" id="ARBA00022723"/>
    </source>
</evidence>
<name>A0ABM1RWP1_LIMPO</name>
<gene>
    <name evidence="6" type="primary">LOC111083511</name>
</gene>
<organism evidence="5 6">
    <name type="scientific">Limulus polyphemus</name>
    <name type="common">Atlantic horseshoe crab</name>
    <dbReference type="NCBI Taxonomy" id="6850"/>
    <lineage>
        <taxon>Eukaryota</taxon>
        <taxon>Metazoa</taxon>
        <taxon>Ecdysozoa</taxon>
        <taxon>Arthropoda</taxon>
        <taxon>Chelicerata</taxon>
        <taxon>Merostomata</taxon>
        <taxon>Xiphosura</taxon>
        <taxon>Limulidae</taxon>
        <taxon>Limulus</taxon>
    </lineage>
</organism>
<evidence type="ECO:0000256" key="2">
    <source>
        <dbReference type="ARBA" id="ARBA00022964"/>
    </source>
</evidence>
<keyword evidence="2" id="KW-0223">Dioxygenase</keyword>
<dbReference type="GeneID" id="111083511"/>
<dbReference type="Pfam" id="PF00305">
    <property type="entry name" value="Lipoxygenase"/>
    <property type="match status" value="1"/>
</dbReference>